<feature type="compositionally biased region" description="Low complexity" evidence="1">
    <location>
        <begin position="173"/>
        <end position="184"/>
    </location>
</feature>
<feature type="transmembrane region" description="Helical" evidence="2">
    <location>
        <begin position="438"/>
        <end position="461"/>
    </location>
</feature>
<feature type="region of interest" description="Disordered" evidence="1">
    <location>
        <begin position="173"/>
        <end position="207"/>
    </location>
</feature>
<feature type="transmembrane region" description="Helical" evidence="2">
    <location>
        <begin position="403"/>
        <end position="426"/>
    </location>
</feature>
<feature type="transmembrane region" description="Helical" evidence="2">
    <location>
        <begin position="274"/>
        <end position="296"/>
    </location>
</feature>
<evidence type="ECO:0000313" key="4">
    <source>
        <dbReference type="Proteomes" id="UP000481852"/>
    </source>
</evidence>
<reference evidence="3 4" key="1">
    <citation type="submission" date="2019-08" db="EMBL/GenBank/DDBJ databases">
        <title>In-depth cultivation of the pig gut microbiome towards novel bacterial diversity and tailored functional studies.</title>
        <authorList>
            <person name="Wylensek D."/>
            <person name="Hitch T.C.A."/>
            <person name="Clavel T."/>
        </authorList>
    </citation>
    <scope>NUCLEOTIDE SEQUENCE [LARGE SCALE GENOMIC DNA]</scope>
    <source>
        <strain evidence="3 4">Oil+RF-744-WCA-WT-11</strain>
    </source>
</reference>
<keyword evidence="2" id="KW-0812">Transmembrane</keyword>
<proteinExistence type="predicted"/>
<feature type="transmembrane region" description="Helical" evidence="2">
    <location>
        <begin position="362"/>
        <end position="382"/>
    </location>
</feature>
<comment type="caution">
    <text evidence="3">The sequence shown here is derived from an EMBL/GenBank/DDBJ whole genome shotgun (WGS) entry which is preliminary data.</text>
</comment>
<evidence type="ECO:0000313" key="3">
    <source>
        <dbReference type="EMBL" id="MSS14407.1"/>
    </source>
</evidence>
<feature type="region of interest" description="Disordered" evidence="1">
    <location>
        <begin position="25"/>
        <end position="158"/>
    </location>
</feature>
<protein>
    <submittedName>
        <fullName evidence="3">Uncharacterized protein</fullName>
    </submittedName>
</protein>
<keyword evidence="2" id="KW-0472">Membrane</keyword>
<evidence type="ECO:0000256" key="2">
    <source>
        <dbReference type="SAM" id="Phobius"/>
    </source>
</evidence>
<dbReference type="EMBL" id="VULZ01000004">
    <property type="protein sequence ID" value="MSS14407.1"/>
    <property type="molecule type" value="Genomic_DNA"/>
</dbReference>
<feature type="compositionally biased region" description="Basic and acidic residues" evidence="1">
    <location>
        <begin position="82"/>
        <end position="92"/>
    </location>
</feature>
<keyword evidence="4" id="KW-1185">Reference proteome</keyword>
<feature type="compositionally biased region" description="Polar residues" evidence="1">
    <location>
        <begin position="125"/>
        <end position="140"/>
    </location>
</feature>
<feature type="compositionally biased region" description="Basic and acidic residues" evidence="1">
    <location>
        <begin position="25"/>
        <end position="35"/>
    </location>
</feature>
<organism evidence="3 4">
    <name type="scientific">Porcincola intestinalis</name>
    <dbReference type="NCBI Taxonomy" id="2606632"/>
    <lineage>
        <taxon>Bacteria</taxon>
        <taxon>Bacillati</taxon>
        <taxon>Bacillota</taxon>
        <taxon>Clostridia</taxon>
        <taxon>Lachnospirales</taxon>
        <taxon>Lachnospiraceae</taxon>
        <taxon>Porcincola</taxon>
    </lineage>
</organism>
<feature type="transmembrane region" description="Helical" evidence="2">
    <location>
        <begin position="482"/>
        <end position="503"/>
    </location>
</feature>
<keyword evidence="2" id="KW-1133">Transmembrane helix</keyword>
<name>A0A6L5X4M6_9FIRM</name>
<gene>
    <name evidence="3" type="ORF">FYJ35_05020</name>
</gene>
<evidence type="ECO:0000256" key="1">
    <source>
        <dbReference type="SAM" id="MobiDB-lite"/>
    </source>
</evidence>
<dbReference type="Proteomes" id="UP000481852">
    <property type="component" value="Unassembled WGS sequence"/>
</dbReference>
<dbReference type="RefSeq" id="WP_154524119.1">
    <property type="nucleotide sequence ID" value="NZ_JAXFIP010000080.1"/>
</dbReference>
<feature type="transmembrane region" description="Helical" evidence="2">
    <location>
        <begin position="509"/>
        <end position="530"/>
    </location>
</feature>
<dbReference type="AlphaFoldDB" id="A0A6L5X4M6"/>
<sequence>MKRCVFCGTENDDSATVCVRCHNQLPDRPDGEEQRLTGFSGDPAVDGDRRDASGFEPAARTPEDMAVPQGQGSVIPAQEEAIGEKQESRADQSDEEALQHFAAQSGQNVQNTTDGTSEASDETQESSSGAQPEGSLNQEAARSETTEQSGPERPAGEPVQNAAVNYRQGAAGAAAASFAQQPEGTTAGRIPPRAPEGGTDSFGVGRGQTYGARQQYEARGGRYAAPAREQYGSAGYGYRQAPEAAQDRPDLARMSTAVGSKTILFRSRKMVRGFLFFLMTLFFTAMVAVNFCNLALPGAMDPKVSNAYYNLSNLDSSLEGVLGSSNGFATQLITELAKQIVSMAVNVNGIIQQLGTSVQLSILLIFAVPNALFALALWIMLIQTKRDRSKFGLGGYTLARVMMVLKFVVACLVLAVGLIISVYFVVVGASSARFTSSFIQGLIMLIIMIFIAIFTIMYYIQWMYTLKCVKVNVRSGSDIGRVPTYVGILSIILAVFFALMLLPLAPNDYLGLAAGGTKALYFLVSGIWLLRYHRVVRRAAAFRAS</sequence>
<feature type="compositionally biased region" description="Polar residues" evidence="1">
    <location>
        <begin position="102"/>
        <end position="118"/>
    </location>
</feature>
<accession>A0A6L5X4M6</accession>